<feature type="compositionally biased region" description="Low complexity" evidence="1">
    <location>
        <begin position="68"/>
        <end position="81"/>
    </location>
</feature>
<reference evidence="2 3" key="1">
    <citation type="journal article" date="2021" name="Nat. Plants">
        <title>The Taxus genome provides insights into paclitaxel biosynthesis.</title>
        <authorList>
            <person name="Xiong X."/>
            <person name="Gou J."/>
            <person name="Liao Q."/>
            <person name="Li Y."/>
            <person name="Zhou Q."/>
            <person name="Bi G."/>
            <person name="Li C."/>
            <person name="Du R."/>
            <person name="Wang X."/>
            <person name="Sun T."/>
            <person name="Guo L."/>
            <person name="Liang H."/>
            <person name="Lu P."/>
            <person name="Wu Y."/>
            <person name="Zhang Z."/>
            <person name="Ro D.K."/>
            <person name="Shang Y."/>
            <person name="Huang S."/>
            <person name="Yan J."/>
        </authorList>
    </citation>
    <scope>NUCLEOTIDE SEQUENCE [LARGE SCALE GENOMIC DNA]</scope>
    <source>
        <strain evidence="2">Ta-2019</strain>
    </source>
</reference>
<dbReference type="EMBL" id="JAHRHJ020000009">
    <property type="protein sequence ID" value="KAH9303487.1"/>
    <property type="molecule type" value="Genomic_DNA"/>
</dbReference>
<evidence type="ECO:0000313" key="3">
    <source>
        <dbReference type="Proteomes" id="UP000824469"/>
    </source>
</evidence>
<dbReference type="Proteomes" id="UP000824469">
    <property type="component" value="Unassembled WGS sequence"/>
</dbReference>
<gene>
    <name evidence="2" type="ORF">KI387_043849</name>
</gene>
<keyword evidence="3" id="KW-1185">Reference proteome</keyword>
<feature type="non-terminal residue" evidence="2">
    <location>
        <position position="1"/>
    </location>
</feature>
<feature type="non-terminal residue" evidence="2">
    <location>
        <position position="175"/>
    </location>
</feature>
<organism evidence="2 3">
    <name type="scientific">Taxus chinensis</name>
    <name type="common">Chinese yew</name>
    <name type="synonym">Taxus wallichiana var. chinensis</name>
    <dbReference type="NCBI Taxonomy" id="29808"/>
    <lineage>
        <taxon>Eukaryota</taxon>
        <taxon>Viridiplantae</taxon>
        <taxon>Streptophyta</taxon>
        <taxon>Embryophyta</taxon>
        <taxon>Tracheophyta</taxon>
        <taxon>Spermatophyta</taxon>
        <taxon>Pinopsida</taxon>
        <taxon>Pinidae</taxon>
        <taxon>Conifers II</taxon>
        <taxon>Cupressales</taxon>
        <taxon>Taxaceae</taxon>
        <taxon>Taxus</taxon>
    </lineage>
</organism>
<proteinExistence type="predicted"/>
<feature type="region of interest" description="Disordered" evidence="1">
    <location>
        <begin position="60"/>
        <end position="175"/>
    </location>
</feature>
<evidence type="ECO:0000256" key="1">
    <source>
        <dbReference type="SAM" id="MobiDB-lite"/>
    </source>
</evidence>
<accession>A0AA38CSY7</accession>
<dbReference type="AlphaFoldDB" id="A0AA38CSY7"/>
<feature type="compositionally biased region" description="Basic and acidic residues" evidence="1">
    <location>
        <begin position="165"/>
        <end position="175"/>
    </location>
</feature>
<sequence length="175" mass="20032">VPDELQDDNEELQSLEFDRTIRHTPLETIDWFEKEKDNLQEIIKPVIVRTKVWFDKRMKAYKSNRVTSPSQEASSSQREASTPTLGISTQAASSPPRVSTLVYTKKGKIEKMERVQETTEEEEEGTRDHEESNLEGGNTEKEEEEDDKQKNHTSEAETVVIPESSVKEALVKEVP</sequence>
<comment type="caution">
    <text evidence="2">The sequence shown here is derived from an EMBL/GenBank/DDBJ whole genome shotgun (WGS) entry which is preliminary data.</text>
</comment>
<feature type="compositionally biased region" description="Polar residues" evidence="1">
    <location>
        <begin position="82"/>
        <end position="97"/>
    </location>
</feature>
<protein>
    <submittedName>
        <fullName evidence="2">Uncharacterized protein</fullName>
    </submittedName>
</protein>
<name>A0AA38CSY7_TAXCH</name>
<evidence type="ECO:0000313" key="2">
    <source>
        <dbReference type="EMBL" id="KAH9303487.1"/>
    </source>
</evidence>
<feature type="compositionally biased region" description="Basic and acidic residues" evidence="1">
    <location>
        <begin position="107"/>
        <end position="117"/>
    </location>
</feature>